<dbReference type="PANTHER" id="PTHR48081:SF25">
    <property type="entry name" value="PUTATIVE (AFU_ORTHOLOGUE AFUA_3G11560)-RELATED"/>
    <property type="match status" value="1"/>
</dbReference>
<comment type="similarity">
    <text evidence="1">Belongs to the 'GDXG' lipolytic enzyme family.</text>
</comment>
<dbReference type="InterPro" id="IPR050300">
    <property type="entry name" value="GDXG_lipolytic_enzyme"/>
</dbReference>
<dbReference type="OrthoDB" id="5354320at2759"/>
<keyword evidence="5" id="KW-1185">Reference proteome</keyword>
<sequence length="502" mass="54128">MATTSIASTPPPPQPPPSAFRRNARLLWLLLPRVPLMVRVAVRHALSLAETSAHLDVRSAVTVAVLRSLCEPDPAQSISALQRSSRRDPGVRGRIWVSTYASPPPPEDGAREALAAALGSLRAAGEDGSGSDPSFRMPDYALVEAEWTGYRAGAEPDSPPPGVSERAKYEALTGECRHPTTTVLYLHGGAYMMLDPVSHRPTTKKLAKLTGGRCYSVRYRLAPAHVFPAALLDAFVSYLTLLYPPPGAFHEPVRAEHIVVAGDSAGGNLSLALIQLLLELRRTTTRVHWHGAARTVPLPAAAACSSPWMDLTHSAPPFAADAPAAFDYLPKPATVARCPPAPCRLWPADPPRKYLYVEHAAAAAHPLASPAAAPRWHGAPPVYLCAGWELLGWETRFAAQHLVRQGVRVVYEEYEAMPHCFALVLTHTPAARRCFDSWAAFIRSAVDDPAGIQSSATGIKARSLDQYPLRFDDLADVSHAEVCRRIALKAAEGVHPAAQAKL</sequence>
<dbReference type="InterPro" id="IPR013094">
    <property type="entry name" value="AB_hydrolase_3"/>
</dbReference>
<dbReference type="EMBL" id="JAIZPD010000015">
    <property type="protein sequence ID" value="KAH0958619.1"/>
    <property type="molecule type" value="Genomic_DNA"/>
</dbReference>
<dbReference type="AlphaFoldDB" id="A0A9P8MQI1"/>
<dbReference type="GeneID" id="68359435"/>
<organism evidence="4 5">
    <name type="scientific">Hirsutella rhossiliensis</name>
    <dbReference type="NCBI Taxonomy" id="111463"/>
    <lineage>
        <taxon>Eukaryota</taxon>
        <taxon>Fungi</taxon>
        <taxon>Dikarya</taxon>
        <taxon>Ascomycota</taxon>
        <taxon>Pezizomycotina</taxon>
        <taxon>Sordariomycetes</taxon>
        <taxon>Hypocreomycetidae</taxon>
        <taxon>Hypocreales</taxon>
        <taxon>Ophiocordycipitaceae</taxon>
        <taxon>Hirsutella</taxon>
    </lineage>
</organism>
<feature type="domain" description="Alpha/beta hydrolase fold-3" evidence="3">
    <location>
        <begin position="183"/>
        <end position="422"/>
    </location>
</feature>
<dbReference type="InterPro" id="IPR029058">
    <property type="entry name" value="AB_hydrolase_fold"/>
</dbReference>
<dbReference type="PANTHER" id="PTHR48081">
    <property type="entry name" value="AB HYDROLASE SUPERFAMILY PROTEIN C4A8.06C"/>
    <property type="match status" value="1"/>
</dbReference>
<dbReference type="Proteomes" id="UP000824596">
    <property type="component" value="Unassembled WGS sequence"/>
</dbReference>
<accession>A0A9P8MQI1</accession>
<evidence type="ECO:0000313" key="5">
    <source>
        <dbReference type="Proteomes" id="UP000824596"/>
    </source>
</evidence>
<reference evidence="4" key="1">
    <citation type="submission" date="2021-09" db="EMBL/GenBank/DDBJ databases">
        <title>A high-quality genome of the endoparasitic fungus Hirsutella rhossiliensis with a comparison of Hirsutella genomes reveals transposable elements contributing to genome size variation.</title>
        <authorList>
            <person name="Lin R."/>
            <person name="Jiao Y."/>
            <person name="Sun X."/>
            <person name="Ling J."/>
            <person name="Xie B."/>
            <person name="Cheng X."/>
        </authorList>
    </citation>
    <scope>NUCLEOTIDE SEQUENCE</scope>
    <source>
        <strain evidence="4">HR02</strain>
    </source>
</reference>
<evidence type="ECO:0000259" key="3">
    <source>
        <dbReference type="Pfam" id="PF07859"/>
    </source>
</evidence>
<comment type="caution">
    <text evidence="4">The sequence shown here is derived from an EMBL/GenBank/DDBJ whole genome shotgun (WGS) entry which is preliminary data.</text>
</comment>
<evidence type="ECO:0000313" key="4">
    <source>
        <dbReference type="EMBL" id="KAH0958619.1"/>
    </source>
</evidence>
<dbReference type="GO" id="GO:0016787">
    <property type="term" value="F:hydrolase activity"/>
    <property type="evidence" value="ECO:0007669"/>
    <property type="project" value="UniProtKB-KW"/>
</dbReference>
<dbReference type="PROSITE" id="PS01173">
    <property type="entry name" value="LIPASE_GDXG_HIS"/>
    <property type="match status" value="1"/>
</dbReference>
<proteinExistence type="inferred from homology"/>
<gene>
    <name evidence="4" type="ORF">HRG_10306</name>
</gene>
<protein>
    <submittedName>
        <fullName evidence="4">Alpha/beta hydrolase fold domain-containing protein</fullName>
    </submittedName>
</protein>
<evidence type="ECO:0000256" key="1">
    <source>
        <dbReference type="ARBA" id="ARBA00010515"/>
    </source>
</evidence>
<evidence type="ECO:0000256" key="2">
    <source>
        <dbReference type="ARBA" id="ARBA00022801"/>
    </source>
</evidence>
<dbReference type="Pfam" id="PF07859">
    <property type="entry name" value="Abhydrolase_3"/>
    <property type="match status" value="1"/>
</dbReference>
<dbReference type="Gene3D" id="3.40.50.1820">
    <property type="entry name" value="alpha/beta hydrolase"/>
    <property type="match status" value="1"/>
</dbReference>
<name>A0A9P8MQI1_9HYPO</name>
<dbReference type="RefSeq" id="XP_044716132.1">
    <property type="nucleotide sequence ID" value="XM_044868777.1"/>
</dbReference>
<dbReference type="InterPro" id="IPR002168">
    <property type="entry name" value="Lipase_GDXG_HIS_AS"/>
</dbReference>
<dbReference type="SUPFAM" id="SSF53474">
    <property type="entry name" value="alpha/beta-Hydrolases"/>
    <property type="match status" value="1"/>
</dbReference>
<keyword evidence="2 4" id="KW-0378">Hydrolase</keyword>